<dbReference type="GO" id="GO:0051539">
    <property type="term" value="F:4 iron, 4 sulfur cluster binding"/>
    <property type="evidence" value="ECO:0007669"/>
    <property type="project" value="UniProtKB-KW"/>
</dbReference>
<dbReference type="CDD" id="cd07034">
    <property type="entry name" value="TPP_PYR_PFOR_IOR-alpha_like"/>
    <property type="match status" value="1"/>
</dbReference>
<dbReference type="PROSITE" id="PS50902">
    <property type="entry name" value="FLAVODOXIN_LIKE"/>
    <property type="match status" value="1"/>
</dbReference>
<dbReference type="SUPFAM" id="SSF53323">
    <property type="entry name" value="Pyruvate-ferredoxin oxidoreductase, PFOR, domain III"/>
    <property type="match status" value="1"/>
</dbReference>
<dbReference type="PRINTS" id="PR00369">
    <property type="entry name" value="FLAVODOXIN"/>
</dbReference>
<dbReference type="InterPro" id="IPR001226">
    <property type="entry name" value="Flavodoxin_CS"/>
</dbReference>
<keyword evidence="3" id="KW-0813">Transport</keyword>
<dbReference type="PROSITE" id="PS00198">
    <property type="entry name" value="4FE4S_FER_1"/>
    <property type="match status" value="2"/>
</dbReference>
<dbReference type="Pfam" id="PF12838">
    <property type="entry name" value="Fer4_7"/>
    <property type="match status" value="1"/>
</dbReference>
<dbReference type="InterPro" id="IPR019456">
    <property type="entry name" value="Pyrv-flavodox_OxRtase_EKR"/>
</dbReference>
<keyword evidence="7" id="KW-0479">Metal-binding</keyword>
<dbReference type="Gene3D" id="3.40.50.360">
    <property type="match status" value="1"/>
</dbReference>
<dbReference type="Pfam" id="PF02775">
    <property type="entry name" value="TPP_enzyme_C"/>
    <property type="match status" value="1"/>
</dbReference>
<dbReference type="InterPro" id="IPR008254">
    <property type="entry name" value="Flavodoxin/NO_synth"/>
</dbReference>
<gene>
    <name evidence="17" type="ORF">FOZ61_008016</name>
</gene>
<dbReference type="InterPro" id="IPR037112">
    <property type="entry name" value="Pyrv-flavodox_OxR_EKR_sf"/>
</dbReference>
<evidence type="ECO:0000256" key="2">
    <source>
        <dbReference type="ARBA" id="ARBA00001974"/>
    </source>
</evidence>
<keyword evidence="8" id="KW-0274">FAD</keyword>
<dbReference type="Gene3D" id="4.10.780.10">
    <property type="entry name" value="Pyruvate-flavodoxin oxidoreductase, EKR domain"/>
    <property type="match status" value="1"/>
</dbReference>
<comment type="cofactor">
    <cofactor evidence="1">
        <name>FMN</name>
        <dbReference type="ChEBI" id="CHEBI:58210"/>
    </cofactor>
</comment>
<dbReference type="InterPro" id="IPR029039">
    <property type="entry name" value="Flavoprotein-like_sf"/>
</dbReference>
<dbReference type="PROSITE" id="PS51384">
    <property type="entry name" value="FAD_FR"/>
    <property type="match status" value="1"/>
</dbReference>
<feature type="domain" description="4Fe-4S ferredoxin-type" evidence="15">
    <location>
        <begin position="778"/>
        <end position="807"/>
    </location>
</feature>
<evidence type="ECO:0000256" key="9">
    <source>
        <dbReference type="ARBA" id="ARBA00022857"/>
    </source>
</evidence>
<dbReference type="InterPro" id="IPR029061">
    <property type="entry name" value="THDP-binding"/>
</dbReference>
<dbReference type="InterPro" id="IPR017927">
    <property type="entry name" value="FAD-bd_FR_type"/>
</dbReference>
<dbReference type="InterPro" id="IPR050722">
    <property type="entry name" value="Pyruvate:ferred/Flavod_OxRd"/>
</dbReference>
<evidence type="ECO:0000313" key="18">
    <source>
        <dbReference type="Proteomes" id="UP000570595"/>
    </source>
</evidence>
<dbReference type="EMBL" id="JABAHT010000051">
    <property type="protein sequence ID" value="KAF4667627.1"/>
    <property type="molecule type" value="Genomic_DNA"/>
</dbReference>
<evidence type="ECO:0000256" key="13">
    <source>
        <dbReference type="ARBA" id="ARBA00023014"/>
    </source>
</evidence>
<evidence type="ECO:0000256" key="1">
    <source>
        <dbReference type="ARBA" id="ARBA00001917"/>
    </source>
</evidence>
<dbReference type="Gene3D" id="3.40.50.920">
    <property type="match status" value="1"/>
</dbReference>
<dbReference type="InterPro" id="IPR001709">
    <property type="entry name" value="Flavoprot_Pyr_Nucl_cyt_Rdtase"/>
</dbReference>
<dbReference type="Gene3D" id="3.40.920.10">
    <property type="entry name" value="Pyruvate-ferredoxin oxidoreductase, PFOR, domain III"/>
    <property type="match status" value="1"/>
</dbReference>
<dbReference type="Gene3D" id="3.40.50.970">
    <property type="match status" value="2"/>
</dbReference>
<dbReference type="InterPro" id="IPR011766">
    <property type="entry name" value="TPP_enzyme_TPP-bd"/>
</dbReference>
<dbReference type="InterPro" id="IPR017896">
    <property type="entry name" value="4Fe4S_Fe-S-bd"/>
</dbReference>
<evidence type="ECO:0000256" key="5">
    <source>
        <dbReference type="ARBA" id="ARBA00022630"/>
    </source>
</evidence>
<feature type="domain" description="Flavodoxin-like" evidence="14">
    <location>
        <begin position="1295"/>
        <end position="1439"/>
    </location>
</feature>
<evidence type="ECO:0000256" key="11">
    <source>
        <dbReference type="ARBA" id="ARBA00023002"/>
    </source>
</evidence>
<dbReference type="SUPFAM" id="SSF63380">
    <property type="entry name" value="Riboflavin synthase domain-like"/>
    <property type="match status" value="1"/>
</dbReference>
<dbReference type="PANTHER" id="PTHR32154">
    <property type="entry name" value="PYRUVATE-FLAVODOXIN OXIDOREDUCTASE-RELATED"/>
    <property type="match status" value="1"/>
</dbReference>
<evidence type="ECO:0000256" key="7">
    <source>
        <dbReference type="ARBA" id="ARBA00022723"/>
    </source>
</evidence>
<keyword evidence="13" id="KW-0411">Iron-sulfur</keyword>
<dbReference type="PRINTS" id="PR00371">
    <property type="entry name" value="FPNCR"/>
</dbReference>
<dbReference type="InterPro" id="IPR009014">
    <property type="entry name" value="Transketo_C/PFOR_II"/>
</dbReference>
<evidence type="ECO:0000259" key="14">
    <source>
        <dbReference type="PROSITE" id="PS50902"/>
    </source>
</evidence>
<dbReference type="GO" id="GO:0006979">
    <property type="term" value="P:response to oxidative stress"/>
    <property type="evidence" value="ECO:0007669"/>
    <property type="project" value="TreeGrafter"/>
</dbReference>
<dbReference type="GO" id="GO:0005506">
    <property type="term" value="F:iron ion binding"/>
    <property type="evidence" value="ECO:0007669"/>
    <property type="project" value="InterPro"/>
</dbReference>
<evidence type="ECO:0000256" key="10">
    <source>
        <dbReference type="ARBA" id="ARBA00022982"/>
    </source>
</evidence>
<dbReference type="InterPro" id="IPR039261">
    <property type="entry name" value="FNR_nucleotide-bd"/>
</dbReference>
<dbReference type="InterPro" id="IPR017938">
    <property type="entry name" value="Riboflavin_synthase-like_b-brl"/>
</dbReference>
<evidence type="ECO:0000259" key="15">
    <source>
        <dbReference type="PROSITE" id="PS51379"/>
    </source>
</evidence>
<dbReference type="InterPro" id="IPR011895">
    <property type="entry name" value="Pyrv_flavodox_OxRed"/>
</dbReference>
<protein>
    <submittedName>
        <fullName evidence="17">Uncharacterized protein</fullName>
    </submittedName>
</protein>
<feature type="domain" description="FAD-binding FR-type" evidence="16">
    <location>
        <begin position="1478"/>
        <end position="1715"/>
    </location>
</feature>
<evidence type="ECO:0000256" key="4">
    <source>
        <dbReference type="ARBA" id="ARBA00022485"/>
    </source>
</evidence>
<evidence type="ECO:0000256" key="3">
    <source>
        <dbReference type="ARBA" id="ARBA00022448"/>
    </source>
</evidence>
<dbReference type="Pfam" id="PF00175">
    <property type="entry name" value="NAD_binding_1"/>
    <property type="match status" value="1"/>
</dbReference>
<dbReference type="GO" id="GO:0022900">
    <property type="term" value="P:electron transport chain"/>
    <property type="evidence" value="ECO:0007669"/>
    <property type="project" value="InterPro"/>
</dbReference>
<sequence length="1872" mass="205968">MPATSQVVDGVPKDATSTAQSDIFSLRNIAGGATLAAVSGALAYSLVLKRANLDSSTNRQEVKLGPPVQRQSHEDPEVLKALAATRTSHMKAYDGATAASYVAYHLSDSVFIYPITPSTPLGENCDQWSAAGEKNAYGQVTVVKQMQSEAGVAGALHGSLAAGGLSSTFTASQGLLLMIPNMYKIAGELLPCVFHVPARAVAGQALSIFGDHSDIMAIRQTGWAILCASTVQECMDMSLAAHIATLKSRVPFVHFFDGFRTSHEIQKINDMTTEQLELVAKIMAKEIDAHRERALNPNHPTVRGTAQSPDIYFQNVEAANSYYNAVPEHVLNSLEMVEAVTGRHYDLFDYEGDPEATHVFVIMGAGACTVSETISYLKTHEPRYKLGLLRVRLLRPWSVSHFLAALPATVQRICVFDHCKESGAIGEPLYVDVCASIQKCKRSDILVIGGRFGLASKNFSPGQVYAAVQNLVDTKVPKSPFTVGIDDDVTNLSLAVPCEIDVANPATTQCMFWGFGSDGTVGANKNAIKIIADNTDLYAQGFFLYDALKSGGVTVSHLRFGPKPIDSPYEITSGCEYVAVHKKEYVNTFDASLILGASKAGSIVVLNAPWLSLDEMETHLPPKFKRMVADKRLKLYVIDANRVAKQSGMGRLINNIMQAVFFRLAGALPYEQAMPLFEHAIEKTYKNKGADVVRKNLLAVSNAIDNLNQIDVPYTSWARCEMKDHEVPRSGEEPSFVRNVLDKIHTRLGDRLSVSAFEPGGVVPLGMTQWAKRGVAQAVPVVDMDKCTQCNKCSAICPHGVIRPFLASPQELASEKTPLTFVTKPATGGNQASGLAFRIQASPLDCTGCEVCVNTCPDDALVMKPLPDAVAEGHKDNWDFAMTLENRGDRFDAHTLKGSQFQQPLLEFSGACAGCGETPYAKLLTQMFGKRMLIANATGCSSIWGGTAGWIPYTVDKKTGKGPAWGNSLFEDNAEYGMGIAVAQHHRRELLKLRVQEALADEINVKGEMRLAMKQWYDNFDDAEASSRFGEKVVELLNRAAEEGQLPDSLDECRRLSDMFVKSSVWIMGGDGWANDIGYGGIDHVLALNENVNIVVLDTEVYSNTGGQGSKATPMGAVAKFMRNGRDLQKKDIGHLAMSGYPNVYVASCSLGANYSQTVRAFHEAEKHVGPSLVLCYAPCIEHRIKNGLTHMSQDQKAAVESGYYPLYRYDPTLIDQGKNPFQLDCKTIDPAALDRFLKNQNRYEQLVRRLPEHAAELQRGLKKYIMQRHKHLLAASAEVVHAVDDLTSGLGAGVRVYYASDTGTTEQLAKRLSGILKRRGVVVKTCSGMDELDLADSANSDDLLVLMTSTCGDGDMPSAATTLWEQMLEMNGSQKLVGRFCVFGLGDSSYEHFCAAAVQLDARVAKLGMTRAIPLAKGDDRAEDGWATAFDEWLPKLCGEVGAKPEDEEEYEALFEIASFPVTAADKNLPYQRIVPPGSLPVPVLENRRLTPESYERDIRHIALDVSATDLPFRLGDALTLYPKNLESDVDVLFNEVVTHLDRNEIVSVKCLSDDVPARLRSAFKARMPVKQIFVELLDIFGKPGRSFYRQLARLSRNSEEAGVLRSIADSDDKFKELLDLSVSYADVLRRFPKSAESMTLVNFLEIIPLLKPRLYSIANSSFYTPNKVELTVVINRWQNSEGDLKTGTCTRYLGFSNDKTMCVSVASGTFNFPEDERTPMVMAGLGTGIAPMRAFVQDRMYKKQVLGIDTGPMVVFYGCRHEKEEFLYRDEWKKFEEAGVLTKMINAFSHDQDHMIFVQHKIAENPEVVYKYMCDQRGYFYFCGPSIAVADVESAVKGAVEEVGQMKEDDVEKWFDEDVKAKKRYSTEAY</sequence>
<evidence type="ECO:0000256" key="12">
    <source>
        <dbReference type="ARBA" id="ARBA00023004"/>
    </source>
</evidence>
<dbReference type="FunFam" id="3.40.50.970:FF:000012">
    <property type="entry name" value="Pyruvate:ferredoxin (Flavodoxin) oxidoreductase"/>
    <property type="match status" value="1"/>
</dbReference>
<dbReference type="GO" id="GO:0030976">
    <property type="term" value="F:thiamine pyrophosphate binding"/>
    <property type="evidence" value="ECO:0007669"/>
    <property type="project" value="InterPro"/>
</dbReference>
<dbReference type="Gene3D" id="1.20.990.10">
    <property type="entry name" value="NADPH-cytochrome p450 Reductase, Chain A, domain 3"/>
    <property type="match status" value="1"/>
</dbReference>
<dbReference type="Pfam" id="PF10371">
    <property type="entry name" value="EKR"/>
    <property type="match status" value="1"/>
</dbReference>
<dbReference type="InterPro" id="IPR001433">
    <property type="entry name" value="OxRdtase_FAD/NAD-bd"/>
</dbReference>
<dbReference type="Gene3D" id="3.30.70.20">
    <property type="match status" value="1"/>
</dbReference>
<dbReference type="InterPro" id="IPR002880">
    <property type="entry name" value="Pyrv_Fd/Flavodoxin_OxRdtase_N"/>
</dbReference>
<feature type="domain" description="4Fe-4S ferredoxin-type" evidence="15">
    <location>
        <begin position="837"/>
        <end position="866"/>
    </location>
</feature>
<dbReference type="Gene3D" id="2.40.30.10">
    <property type="entry name" value="Translation factors"/>
    <property type="match status" value="1"/>
</dbReference>
<keyword evidence="6" id="KW-0288">FMN</keyword>
<name>A0A7J6M7W0_PEROL</name>
<dbReference type="PROSITE" id="PS00201">
    <property type="entry name" value="FLAVODOXIN"/>
    <property type="match status" value="1"/>
</dbReference>
<dbReference type="FunFam" id="3.40.50.920:FF:000007">
    <property type="entry name" value="Pyruvate:ferredoxin (Flavodoxin) oxidoreductase"/>
    <property type="match status" value="1"/>
</dbReference>
<dbReference type="GO" id="GO:0010181">
    <property type="term" value="F:FMN binding"/>
    <property type="evidence" value="ECO:0007669"/>
    <property type="project" value="InterPro"/>
</dbReference>
<keyword evidence="12" id="KW-0408">Iron</keyword>
<dbReference type="SUPFAM" id="SSF54862">
    <property type="entry name" value="4Fe-4S ferredoxins"/>
    <property type="match status" value="1"/>
</dbReference>
<dbReference type="InterPro" id="IPR003097">
    <property type="entry name" value="CysJ-like_FAD-binding"/>
</dbReference>
<dbReference type="Pfam" id="PF00667">
    <property type="entry name" value="FAD_binding_1"/>
    <property type="match status" value="1"/>
</dbReference>
<comment type="cofactor">
    <cofactor evidence="2">
        <name>FAD</name>
        <dbReference type="ChEBI" id="CHEBI:57692"/>
    </cofactor>
</comment>
<keyword evidence="11" id="KW-0560">Oxidoreductase</keyword>
<organism evidence="17 18">
    <name type="scientific">Perkinsus olseni</name>
    <name type="common">Perkinsus atlanticus</name>
    <dbReference type="NCBI Taxonomy" id="32597"/>
    <lineage>
        <taxon>Eukaryota</taxon>
        <taxon>Sar</taxon>
        <taxon>Alveolata</taxon>
        <taxon>Perkinsozoa</taxon>
        <taxon>Perkinsea</taxon>
        <taxon>Perkinsida</taxon>
        <taxon>Perkinsidae</taxon>
        <taxon>Perkinsus</taxon>
    </lineage>
</organism>
<keyword evidence="4" id="KW-0004">4Fe-4S</keyword>
<dbReference type="PANTHER" id="PTHR32154:SF0">
    <property type="entry name" value="PYRUVATE-FLAVODOXIN OXIDOREDUCTASE-RELATED"/>
    <property type="match status" value="1"/>
</dbReference>
<evidence type="ECO:0000259" key="16">
    <source>
        <dbReference type="PROSITE" id="PS51384"/>
    </source>
</evidence>
<dbReference type="GO" id="GO:0009055">
    <property type="term" value="F:electron transfer activity"/>
    <property type="evidence" value="ECO:0007669"/>
    <property type="project" value="InterPro"/>
</dbReference>
<dbReference type="NCBIfam" id="TIGR02176">
    <property type="entry name" value="pyruv_ox_red"/>
    <property type="match status" value="1"/>
</dbReference>
<dbReference type="Gene3D" id="3.40.50.80">
    <property type="entry name" value="Nucleotide-binding domain of ferredoxin-NADP reductase (FNR) module"/>
    <property type="match status" value="1"/>
</dbReference>
<dbReference type="Pfam" id="PF00258">
    <property type="entry name" value="Flavodoxin_1"/>
    <property type="match status" value="1"/>
</dbReference>
<keyword evidence="5" id="KW-0285">Flavoprotein</keyword>
<dbReference type="Pfam" id="PF01558">
    <property type="entry name" value="POR"/>
    <property type="match status" value="1"/>
</dbReference>
<dbReference type="Proteomes" id="UP000570595">
    <property type="component" value="Unassembled WGS sequence"/>
</dbReference>
<dbReference type="InterPro" id="IPR017900">
    <property type="entry name" value="4Fe4S_Fe_S_CS"/>
</dbReference>
<dbReference type="InterPro" id="IPR019752">
    <property type="entry name" value="Pyrv/ketoisovalerate_OxRed_cat"/>
</dbReference>
<dbReference type="Pfam" id="PF01855">
    <property type="entry name" value="POR_N"/>
    <property type="match status" value="1"/>
</dbReference>
<evidence type="ECO:0000256" key="8">
    <source>
        <dbReference type="ARBA" id="ARBA00022827"/>
    </source>
</evidence>
<evidence type="ECO:0000313" key="17">
    <source>
        <dbReference type="EMBL" id="KAF4667627.1"/>
    </source>
</evidence>
<dbReference type="SUPFAM" id="SSF52518">
    <property type="entry name" value="Thiamin diphosphate-binding fold (THDP-binding)"/>
    <property type="match status" value="2"/>
</dbReference>
<accession>A0A7J6M7W0</accession>
<dbReference type="SUPFAM" id="SSF52218">
    <property type="entry name" value="Flavoproteins"/>
    <property type="match status" value="1"/>
</dbReference>
<reference evidence="17 18" key="1">
    <citation type="submission" date="2020-04" db="EMBL/GenBank/DDBJ databases">
        <title>Perkinsus olseni comparative genomics.</title>
        <authorList>
            <person name="Bogema D.R."/>
        </authorList>
    </citation>
    <scope>NUCLEOTIDE SEQUENCE [LARGE SCALE GENOMIC DNA]</scope>
    <source>
        <strain evidence="17">ATCC PRA-179</strain>
    </source>
</reference>
<dbReference type="OrthoDB" id="1688044at2759"/>
<keyword evidence="10" id="KW-0249">Electron transport</keyword>
<evidence type="ECO:0000256" key="6">
    <source>
        <dbReference type="ARBA" id="ARBA00022643"/>
    </source>
</evidence>
<dbReference type="FunFam" id="3.40.920.10:FF:000001">
    <property type="entry name" value="Pyruvate:ferredoxin (Flavodoxin) oxidoreductase"/>
    <property type="match status" value="1"/>
</dbReference>
<dbReference type="SMART" id="SM00890">
    <property type="entry name" value="EKR"/>
    <property type="match status" value="1"/>
</dbReference>
<dbReference type="PROSITE" id="PS51379">
    <property type="entry name" value="4FE4S_FER_2"/>
    <property type="match status" value="2"/>
</dbReference>
<dbReference type="InterPro" id="IPR002869">
    <property type="entry name" value="Pyrv_flavodox_OxRed_cen"/>
</dbReference>
<proteinExistence type="predicted"/>
<dbReference type="FunFam" id="3.40.50.970:FF:000041">
    <property type="entry name" value="Pyruvate:ferredoxin (Flavodoxin) oxidoreductase"/>
    <property type="match status" value="1"/>
</dbReference>
<dbReference type="InterPro" id="IPR001094">
    <property type="entry name" value="Flavdoxin-like"/>
</dbReference>
<dbReference type="SUPFAM" id="SSF52922">
    <property type="entry name" value="TK C-terminal domain-like"/>
    <property type="match status" value="1"/>
</dbReference>
<keyword evidence="9" id="KW-0521">NADP</keyword>
<comment type="caution">
    <text evidence="17">The sequence shown here is derived from an EMBL/GenBank/DDBJ whole genome shotgun (WGS) entry which is preliminary data.</text>
</comment>
<dbReference type="SUPFAM" id="SSF52343">
    <property type="entry name" value="Ferredoxin reductase-like, C-terminal NADP-linked domain"/>
    <property type="match status" value="1"/>
</dbReference>
<dbReference type="GO" id="GO:0016903">
    <property type="term" value="F:oxidoreductase activity, acting on the aldehyde or oxo group of donors"/>
    <property type="evidence" value="ECO:0007669"/>
    <property type="project" value="InterPro"/>
</dbReference>
<dbReference type="InterPro" id="IPR023173">
    <property type="entry name" value="NADPH_Cyt_P450_Rdtase_alpha"/>
</dbReference>